<dbReference type="EMBL" id="CP099433">
    <property type="protein sequence ID" value="USW59738.1"/>
    <property type="molecule type" value="Genomic_DNA"/>
</dbReference>
<sequence>MCLVLDVLFDRGVELAFVCVQKVIGYIARSIKYDQLYTKDAATISWSKALYRAAGKPIFNVDDGKYKDRHAENRRDFITTARSRRSADKTIKDTKEYLITNALVTSKNKNCKASVKTKAKGRSPSKTLLSDFGSVVATSKKSDVHYPISSNNTSS</sequence>
<gene>
    <name evidence="1" type="ORF">Slin15195_G130570</name>
</gene>
<evidence type="ECO:0000313" key="2">
    <source>
        <dbReference type="Proteomes" id="UP001056384"/>
    </source>
</evidence>
<protein>
    <submittedName>
        <fullName evidence="1">Uncharacterized protein</fullName>
    </submittedName>
</protein>
<keyword evidence="2" id="KW-1185">Reference proteome</keyword>
<name>A0A9Q9B685_9PEZI</name>
<reference evidence="1" key="1">
    <citation type="submission" date="2022-06" db="EMBL/GenBank/DDBJ databases">
        <title>Complete genome sequences of two strains of the flax pathogen Septoria linicola.</title>
        <authorList>
            <person name="Lapalu N."/>
            <person name="Simon A."/>
            <person name="Demenou B."/>
            <person name="Paumier D."/>
            <person name="Guillot M.-P."/>
            <person name="Gout L."/>
            <person name="Valade R."/>
        </authorList>
    </citation>
    <scope>NUCLEOTIDE SEQUENCE</scope>
    <source>
        <strain evidence="1">SE15195</strain>
    </source>
</reference>
<organism evidence="1 2">
    <name type="scientific">Septoria linicola</name>
    <dbReference type="NCBI Taxonomy" id="215465"/>
    <lineage>
        <taxon>Eukaryota</taxon>
        <taxon>Fungi</taxon>
        <taxon>Dikarya</taxon>
        <taxon>Ascomycota</taxon>
        <taxon>Pezizomycotina</taxon>
        <taxon>Dothideomycetes</taxon>
        <taxon>Dothideomycetidae</taxon>
        <taxon>Mycosphaerellales</taxon>
        <taxon>Mycosphaerellaceae</taxon>
        <taxon>Septoria</taxon>
    </lineage>
</organism>
<dbReference type="Proteomes" id="UP001056384">
    <property type="component" value="Chromosome 16"/>
</dbReference>
<accession>A0A9Q9B685</accession>
<dbReference type="AlphaFoldDB" id="A0A9Q9B685"/>
<evidence type="ECO:0000313" key="1">
    <source>
        <dbReference type="EMBL" id="USW59738.1"/>
    </source>
</evidence>
<proteinExistence type="predicted"/>